<dbReference type="GO" id="GO:0003904">
    <property type="term" value="F:deoxyribodipyrimidine photo-lyase activity"/>
    <property type="evidence" value="ECO:0007669"/>
    <property type="project" value="TreeGrafter"/>
</dbReference>
<name>A0A506UDF0_9HYPH</name>
<dbReference type="GO" id="GO:0071949">
    <property type="term" value="F:FAD binding"/>
    <property type="evidence" value="ECO:0007669"/>
    <property type="project" value="TreeGrafter"/>
</dbReference>
<gene>
    <name evidence="6" type="ORF">FJU11_04445</name>
</gene>
<feature type="domain" description="Cryptochrome/DNA photolyase FAD-binding" evidence="5">
    <location>
        <begin position="82"/>
        <end position="208"/>
    </location>
</feature>
<feature type="compositionally biased region" description="Acidic residues" evidence="4">
    <location>
        <begin position="228"/>
        <end position="237"/>
    </location>
</feature>
<protein>
    <recommendedName>
        <fullName evidence="5">Cryptochrome/DNA photolyase FAD-binding domain-containing protein</fullName>
    </recommendedName>
</protein>
<dbReference type="InterPro" id="IPR005101">
    <property type="entry name" value="Cryptochr/Photolyase_FAD-bd"/>
</dbReference>
<dbReference type="AlphaFoldDB" id="A0A506UDF0"/>
<evidence type="ECO:0000256" key="1">
    <source>
        <dbReference type="ARBA" id="ARBA00022630"/>
    </source>
</evidence>
<comment type="cofactor">
    <cofactor evidence="3">
        <name>FAD</name>
        <dbReference type="ChEBI" id="CHEBI:57692"/>
    </cofactor>
    <text evidence="3">Binds 1 FAD per subunit.</text>
</comment>
<evidence type="ECO:0000256" key="4">
    <source>
        <dbReference type="SAM" id="MobiDB-lite"/>
    </source>
</evidence>
<dbReference type="Proteomes" id="UP000320314">
    <property type="component" value="Unassembled WGS sequence"/>
</dbReference>
<feature type="binding site" evidence="3">
    <location>
        <begin position="185"/>
        <end position="187"/>
    </location>
    <ligand>
        <name>FAD</name>
        <dbReference type="ChEBI" id="CHEBI:57692"/>
    </ligand>
</feature>
<evidence type="ECO:0000313" key="7">
    <source>
        <dbReference type="Proteomes" id="UP000320314"/>
    </source>
</evidence>
<feature type="region of interest" description="Disordered" evidence="4">
    <location>
        <begin position="220"/>
        <end position="242"/>
    </location>
</feature>
<reference evidence="6 7" key="1">
    <citation type="submission" date="2019-06" db="EMBL/GenBank/DDBJ databases">
        <authorList>
            <person name="Li M."/>
        </authorList>
    </citation>
    <scope>NUCLEOTIDE SEQUENCE [LARGE SCALE GENOMIC DNA]</scope>
    <source>
        <strain evidence="6 7">BGMRC6574</strain>
    </source>
</reference>
<comment type="caution">
    <text evidence="6">The sequence shown here is derived from an EMBL/GenBank/DDBJ whole genome shotgun (WGS) entry which is preliminary data.</text>
</comment>
<evidence type="ECO:0000256" key="3">
    <source>
        <dbReference type="PIRSR" id="PIRSR602081-1"/>
    </source>
</evidence>
<dbReference type="OrthoDB" id="9772484at2"/>
<dbReference type="SUPFAM" id="SSF48173">
    <property type="entry name" value="Cryptochrome/photolyase FAD-binding domain"/>
    <property type="match status" value="1"/>
</dbReference>
<sequence length="410" mass="45559">MDEPRSAIDFEPTRAAGLERLARFLPQAGSAYARHRNRDLGPDRPASVSRLSPWVRRRLITEEEVCRQAIDRFGPWESGAIVREIFWRTYFKGWLEMRPRVWDAYREERDDALARTESDTKLGDAYARALAGETGIDAFDAWARELVVTGYLHNHARMSFASIWIFTLDLPWTLGADFFFRHLMDGDPASNTLSWRWVAGLHSRGKHYVATPDAIEECSGGRFRPEGLAEDPEPLDDEGPHPDAEALAWRGEAGEGPAFLLVTAEDCRVSSLPGLPASIAGTAGALLEDWRSPLAIGEPARAFADGALKEALRQAGAEEAPVFGVGDMEALIVAIEESGARRVVSAYAPVGPVADWLKLLEARLCERGIALQRLSRAWDRTAWPFATRGYFRFSKTIPHFVSAAGIPFVR</sequence>
<dbReference type="InterPro" id="IPR002081">
    <property type="entry name" value="Cryptochrome/DNA_photolyase_1"/>
</dbReference>
<dbReference type="GO" id="GO:0009416">
    <property type="term" value="P:response to light stimulus"/>
    <property type="evidence" value="ECO:0007669"/>
    <property type="project" value="TreeGrafter"/>
</dbReference>
<evidence type="ECO:0000259" key="5">
    <source>
        <dbReference type="Pfam" id="PF03441"/>
    </source>
</evidence>
<dbReference type="GO" id="GO:0003677">
    <property type="term" value="F:DNA binding"/>
    <property type="evidence" value="ECO:0007669"/>
    <property type="project" value="TreeGrafter"/>
</dbReference>
<evidence type="ECO:0000313" key="6">
    <source>
        <dbReference type="EMBL" id="TPW30679.1"/>
    </source>
</evidence>
<dbReference type="PANTHER" id="PTHR11455:SF9">
    <property type="entry name" value="CRYPTOCHROME CIRCADIAN CLOCK 5 ISOFORM X1"/>
    <property type="match status" value="1"/>
</dbReference>
<organism evidence="6 7">
    <name type="scientific">Pararhizobium mangrovi</name>
    <dbReference type="NCBI Taxonomy" id="2590452"/>
    <lineage>
        <taxon>Bacteria</taxon>
        <taxon>Pseudomonadati</taxon>
        <taxon>Pseudomonadota</taxon>
        <taxon>Alphaproteobacteria</taxon>
        <taxon>Hyphomicrobiales</taxon>
        <taxon>Rhizobiaceae</taxon>
        <taxon>Rhizobium/Agrobacterium group</taxon>
        <taxon>Pararhizobium</taxon>
    </lineage>
</organism>
<dbReference type="Gene3D" id="1.25.40.80">
    <property type="match status" value="1"/>
</dbReference>
<evidence type="ECO:0000256" key="2">
    <source>
        <dbReference type="ARBA" id="ARBA00022827"/>
    </source>
</evidence>
<feature type="binding site" evidence="3">
    <location>
        <begin position="84"/>
        <end position="91"/>
    </location>
    <ligand>
        <name>FAD</name>
        <dbReference type="ChEBI" id="CHEBI:57692"/>
    </ligand>
</feature>
<dbReference type="Pfam" id="PF03441">
    <property type="entry name" value="FAD_binding_7"/>
    <property type="match status" value="1"/>
</dbReference>
<keyword evidence="7" id="KW-1185">Reference proteome</keyword>
<dbReference type="PANTHER" id="PTHR11455">
    <property type="entry name" value="CRYPTOCHROME"/>
    <property type="match status" value="1"/>
</dbReference>
<keyword evidence="2 3" id="KW-0274">FAD</keyword>
<keyword evidence="1 3" id="KW-0285">Flavoprotein</keyword>
<feature type="binding site" evidence="3">
    <location>
        <position position="32"/>
    </location>
    <ligand>
        <name>FAD</name>
        <dbReference type="ChEBI" id="CHEBI:57692"/>
    </ligand>
</feature>
<proteinExistence type="predicted"/>
<dbReference type="RefSeq" id="WP_141165818.1">
    <property type="nucleotide sequence ID" value="NZ_VHLH01000005.1"/>
</dbReference>
<dbReference type="Gene3D" id="1.10.579.10">
    <property type="entry name" value="DNA Cyclobutane Dipyrimidine Photolyase, subunit A, domain 3"/>
    <property type="match status" value="1"/>
</dbReference>
<dbReference type="InterPro" id="IPR036134">
    <property type="entry name" value="Crypto/Photolyase_FAD-like_sf"/>
</dbReference>
<dbReference type="EMBL" id="VHLH01000005">
    <property type="protein sequence ID" value="TPW30679.1"/>
    <property type="molecule type" value="Genomic_DNA"/>
</dbReference>
<accession>A0A506UDF0</accession>